<protein>
    <submittedName>
        <fullName evidence="3">Uncharacterized protein</fullName>
    </submittedName>
</protein>
<feature type="compositionally biased region" description="Polar residues" evidence="2">
    <location>
        <begin position="233"/>
        <end position="248"/>
    </location>
</feature>
<keyword evidence="4" id="KW-1185">Reference proteome</keyword>
<sequence length="336" mass="37297">MGTKPAGKKSKKSTQEPPPRNPPVEWTFTKKFLPELLEEPYYKDREAMLAWIRELRSPLRNFCDTELSGARYQTLGRILTNDEEEWLRQVPEMVDKAMDLSTEDIAAGQAAGFDTGDPATDRDMHIVSIIRRICDSDGMPIPTVSGGRSRAGKERARLRYSVAYRLLLTALSNLQQVPNGDFQLVIGTSAIQQWPDDIESSSLDSDDTATSSQKRSPPRSPEGKREAKKRKNTAATPNASQTHPQLQQEAERGEEASTPRSNAGADAPNDENDSTLGSAEDVEEAMEEDLITYLRGKLDKEERLRKKAEAKLTAVREAINALETAVERVKAAVQDA</sequence>
<gene>
    <name evidence="3" type="ORF">AC579_836</name>
</gene>
<keyword evidence="1" id="KW-0175">Coiled coil</keyword>
<evidence type="ECO:0000313" key="3">
    <source>
        <dbReference type="EMBL" id="KXT11189.1"/>
    </source>
</evidence>
<evidence type="ECO:0000256" key="2">
    <source>
        <dbReference type="SAM" id="MobiDB-lite"/>
    </source>
</evidence>
<feature type="region of interest" description="Disordered" evidence="2">
    <location>
        <begin position="198"/>
        <end position="284"/>
    </location>
</feature>
<evidence type="ECO:0000256" key="1">
    <source>
        <dbReference type="SAM" id="Coils"/>
    </source>
</evidence>
<dbReference type="EMBL" id="LFZO01000216">
    <property type="protein sequence ID" value="KXT11189.1"/>
    <property type="molecule type" value="Genomic_DNA"/>
</dbReference>
<dbReference type="AlphaFoldDB" id="A0A139I993"/>
<feature type="coiled-coil region" evidence="1">
    <location>
        <begin position="291"/>
        <end position="332"/>
    </location>
</feature>
<feature type="region of interest" description="Disordered" evidence="2">
    <location>
        <begin position="1"/>
        <end position="25"/>
    </location>
</feature>
<feature type="compositionally biased region" description="Acidic residues" evidence="2">
    <location>
        <begin position="198"/>
        <end position="207"/>
    </location>
</feature>
<dbReference type="OrthoDB" id="194468at2759"/>
<comment type="caution">
    <text evidence="3">The sequence shown here is derived from an EMBL/GenBank/DDBJ whole genome shotgun (WGS) entry which is preliminary data.</text>
</comment>
<reference evidence="3 4" key="1">
    <citation type="submission" date="2015-07" db="EMBL/GenBank/DDBJ databases">
        <title>Comparative genomics of the Sigatoka disease complex on banana suggests a link between parallel evolutionary changes in Pseudocercospora fijiensis and Pseudocercospora eumusae and increased virulence on the banana host.</title>
        <authorList>
            <person name="Chang T.-C."/>
            <person name="Salvucci A."/>
            <person name="Crous P.W."/>
            <person name="Stergiopoulos I."/>
        </authorList>
    </citation>
    <scope>NUCLEOTIDE SEQUENCE [LARGE SCALE GENOMIC DNA]</scope>
    <source>
        <strain evidence="3 4">CBS 116634</strain>
    </source>
</reference>
<accession>A0A139I993</accession>
<dbReference type="Proteomes" id="UP000073492">
    <property type="component" value="Unassembled WGS sequence"/>
</dbReference>
<feature type="compositionally biased region" description="Basic residues" evidence="2">
    <location>
        <begin position="1"/>
        <end position="12"/>
    </location>
</feature>
<evidence type="ECO:0000313" key="4">
    <source>
        <dbReference type="Proteomes" id="UP000073492"/>
    </source>
</evidence>
<proteinExistence type="predicted"/>
<name>A0A139I993_9PEZI</name>
<organism evidence="3 4">
    <name type="scientific">Pseudocercospora musae</name>
    <dbReference type="NCBI Taxonomy" id="113226"/>
    <lineage>
        <taxon>Eukaryota</taxon>
        <taxon>Fungi</taxon>
        <taxon>Dikarya</taxon>
        <taxon>Ascomycota</taxon>
        <taxon>Pezizomycotina</taxon>
        <taxon>Dothideomycetes</taxon>
        <taxon>Dothideomycetidae</taxon>
        <taxon>Mycosphaerellales</taxon>
        <taxon>Mycosphaerellaceae</taxon>
        <taxon>Pseudocercospora</taxon>
    </lineage>
</organism>